<dbReference type="InterPro" id="IPR046349">
    <property type="entry name" value="C1-like_sf"/>
</dbReference>
<protein>
    <recommendedName>
        <fullName evidence="3">DC1 domain-containing protein</fullName>
    </recommendedName>
</protein>
<dbReference type="OrthoDB" id="1884766at2759"/>
<accession>A0A6G1DL63</accession>
<reference evidence="4 5" key="1">
    <citation type="submission" date="2019-11" db="EMBL/GenBank/DDBJ databases">
        <title>Whole genome sequence of Oryza granulata.</title>
        <authorList>
            <person name="Li W."/>
        </authorList>
    </citation>
    <scope>NUCLEOTIDE SEQUENCE [LARGE SCALE GENOMIC DNA]</scope>
    <source>
        <strain evidence="5">cv. Menghai</strain>
        <tissue evidence="4">Leaf</tissue>
    </source>
</reference>
<name>A0A6G1DL63_9ORYZ</name>
<dbReference type="PANTHER" id="PTHR46477">
    <property type="entry name" value="CYSTEINE/HISTIDINE-RICH C1 DOMAIN FAMILY PROTEIN"/>
    <property type="match status" value="1"/>
</dbReference>
<dbReference type="Proteomes" id="UP000479710">
    <property type="component" value="Unassembled WGS sequence"/>
</dbReference>
<evidence type="ECO:0000313" key="5">
    <source>
        <dbReference type="Proteomes" id="UP000479710"/>
    </source>
</evidence>
<feature type="domain" description="DC1" evidence="3">
    <location>
        <begin position="9"/>
        <end position="53"/>
    </location>
</feature>
<dbReference type="SUPFAM" id="SSF57889">
    <property type="entry name" value="Cysteine-rich domain"/>
    <property type="match status" value="1"/>
</dbReference>
<keyword evidence="2" id="KW-1133">Transmembrane helix</keyword>
<dbReference type="EMBL" id="SPHZ02000006">
    <property type="protein sequence ID" value="KAF0913210.1"/>
    <property type="molecule type" value="Genomic_DNA"/>
</dbReference>
<evidence type="ECO:0000313" key="4">
    <source>
        <dbReference type="EMBL" id="KAF0913210.1"/>
    </source>
</evidence>
<sequence>MRLTEKFHPSHEEHALKLTKSEAPWQCDACKQPGSGEMYACDECNFHLHYLCALAKDTLTHPLHRDGCCAFELHDRAPGRRRRFCDACGETAAGLVYHCACGSRDLHPCCAELDRFLPTDDDGDVLLLSKSKSNVTLNVSCVRRMVARGSVLAYLRQGGGADEGPEQTTSVASQQQQAAVVVRVPPGVMQRTTTRRDEHWLQRLCRIAGTAIRIIIGTILGDPTALIAAVVAGFFQ</sequence>
<evidence type="ECO:0000256" key="2">
    <source>
        <dbReference type="SAM" id="Phobius"/>
    </source>
</evidence>
<organism evidence="4 5">
    <name type="scientific">Oryza meyeriana var. granulata</name>
    <dbReference type="NCBI Taxonomy" id="110450"/>
    <lineage>
        <taxon>Eukaryota</taxon>
        <taxon>Viridiplantae</taxon>
        <taxon>Streptophyta</taxon>
        <taxon>Embryophyta</taxon>
        <taxon>Tracheophyta</taxon>
        <taxon>Spermatophyta</taxon>
        <taxon>Magnoliopsida</taxon>
        <taxon>Liliopsida</taxon>
        <taxon>Poales</taxon>
        <taxon>Poaceae</taxon>
        <taxon>BOP clade</taxon>
        <taxon>Oryzoideae</taxon>
        <taxon>Oryzeae</taxon>
        <taxon>Oryzinae</taxon>
        <taxon>Oryza</taxon>
        <taxon>Oryza meyeriana</taxon>
    </lineage>
</organism>
<comment type="caution">
    <text evidence="4">The sequence shown here is derived from an EMBL/GenBank/DDBJ whole genome shotgun (WGS) entry which is preliminary data.</text>
</comment>
<gene>
    <name evidence="4" type="ORF">E2562_020373</name>
</gene>
<feature type="transmembrane region" description="Helical" evidence="2">
    <location>
        <begin position="211"/>
        <end position="235"/>
    </location>
</feature>
<dbReference type="Pfam" id="PF03107">
    <property type="entry name" value="C1_2"/>
    <property type="match status" value="1"/>
</dbReference>
<evidence type="ECO:0000259" key="3">
    <source>
        <dbReference type="Pfam" id="PF03107"/>
    </source>
</evidence>
<proteinExistence type="predicted"/>
<dbReference type="InterPro" id="IPR004146">
    <property type="entry name" value="DC1"/>
</dbReference>
<keyword evidence="1" id="KW-0677">Repeat</keyword>
<keyword evidence="5" id="KW-1185">Reference proteome</keyword>
<keyword evidence="2" id="KW-0472">Membrane</keyword>
<evidence type="ECO:0000256" key="1">
    <source>
        <dbReference type="ARBA" id="ARBA00022737"/>
    </source>
</evidence>
<keyword evidence="2" id="KW-0812">Transmembrane</keyword>
<dbReference type="AlphaFoldDB" id="A0A6G1DL63"/>
<dbReference type="PANTHER" id="PTHR46477:SF8">
    <property type="entry name" value="OS08G0257100 PROTEIN"/>
    <property type="match status" value="1"/>
</dbReference>